<keyword evidence="4" id="KW-1185">Reference proteome</keyword>
<name>A0A151SVU1_CAJCA</name>
<feature type="compositionally biased region" description="Low complexity" evidence="1">
    <location>
        <begin position="126"/>
        <end position="137"/>
    </location>
</feature>
<dbReference type="GO" id="GO:0016301">
    <property type="term" value="F:kinase activity"/>
    <property type="evidence" value="ECO:0007669"/>
    <property type="project" value="UniProtKB-KW"/>
</dbReference>
<evidence type="ECO:0000313" key="4">
    <source>
        <dbReference type="Proteomes" id="UP000075243"/>
    </source>
</evidence>
<feature type="region of interest" description="Disordered" evidence="1">
    <location>
        <begin position="95"/>
        <end position="143"/>
    </location>
</feature>
<dbReference type="PANTHER" id="PTHR12683:SF13">
    <property type="entry name" value="CDK-ACTIVATING KINASE ASSEMBLY FACTOR MAT1"/>
    <property type="match status" value="1"/>
</dbReference>
<evidence type="ECO:0000256" key="1">
    <source>
        <dbReference type="SAM" id="MobiDB-lite"/>
    </source>
</evidence>
<gene>
    <name evidence="3" type="ORF">KK1_014331</name>
</gene>
<keyword evidence="3" id="KW-0418">Kinase</keyword>
<dbReference type="GO" id="GO:0006357">
    <property type="term" value="P:regulation of transcription by RNA polymerase II"/>
    <property type="evidence" value="ECO:0007669"/>
    <property type="project" value="TreeGrafter"/>
</dbReference>
<dbReference type="GO" id="GO:0006281">
    <property type="term" value="P:DNA repair"/>
    <property type="evidence" value="ECO:0007669"/>
    <property type="project" value="TreeGrafter"/>
</dbReference>
<feature type="domain" description="MAT1 centre" evidence="2">
    <location>
        <begin position="11"/>
        <end position="87"/>
    </location>
</feature>
<evidence type="ECO:0000313" key="3">
    <source>
        <dbReference type="EMBL" id="KYP58909.1"/>
    </source>
</evidence>
<dbReference type="OrthoDB" id="5963at2759"/>
<dbReference type="OMA" id="QININHA"/>
<protein>
    <submittedName>
        <fullName evidence="3">CDK-activating kinase assembly factor MAT1</fullName>
    </submittedName>
</protein>
<dbReference type="PANTHER" id="PTHR12683">
    <property type="entry name" value="CDK-ACTIVATING KINASE ASSEMBLY FACTOR MAT1"/>
    <property type="match status" value="1"/>
</dbReference>
<dbReference type="Gramene" id="C.cajan_13908.t">
    <property type="protein sequence ID" value="C.cajan_13908.t"/>
    <property type="gene ID" value="C.cajan_13908"/>
</dbReference>
<evidence type="ECO:0000259" key="2">
    <source>
        <dbReference type="Pfam" id="PF06391"/>
    </source>
</evidence>
<sequence>MVSSSTNPFNEEIAIRRRINSIFNKLQDDFPSLKVYNDYKEEVEVMILNLTEGIDVAAIEEKIAKYQEENAEQININHAREAEELAVALASCKGQPDQTNNDMGASEKSEAGFGVDPQGQNARTFPGGNPRPSSSGPQPIPLAWDDIFIHSDDDEETKRLKRLRANAAGWSTEITRKRALEEAFGSMWAS</sequence>
<accession>A0A151SVU1</accession>
<organism evidence="3 4">
    <name type="scientific">Cajanus cajan</name>
    <name type="common">Pigeon pea</name>
    <name type="synonym">Cajanus indicus</name>
    <dbReference type="NCBI Taxonomy" id="3821"/>
    <lineage>
        <taxon>Eukaryota</taxon>
        <taxon>Viridiplantae</taxon>
        <taxon>Streptophyta</taxon>
        <taxon>Embryophyta</taxon>
        <taxon>Tracheophyta</taxon>
        <taxon>Spermatophyta</taxon>
        <taxon>Magnoliopsida</taxon>
        <taxon>eudicotyledons</taxon>
        <taxon>Gunneridae</taxon>
        <taxon>Pentapetalae</taxon>
        <taxon>rosids</taxon>
        <taxon>fabids</taxon>
        <taxon>Fabales</taxon>
        <taxon>Fabaceae</taxon>
        <taxon>Papilionoideae</taxon>
        <taxon>50 kb inversion clade</taxon>
        <taxon>NPAAA clade</taxon>
        <taxon>indigoferoid/millettioid clade</taxon>
        <taxon>Phaseoleae</taxon>
        <taxon>Cajanus</taxon>
    </lineage>
</organism>
<dbReference type="Proteomes" id="UP000075243">
    <property type="component" value="Chromosome 10"/>
</dbReference>
<dbReference type="STRING" id="3821.A0A151SVU1"/>
<proteinExistence type="predicted"/>
<dbReference type="InterPro" id="IPR015877">
    <property type="entry name" value="MAT1_centre"/>
</dbReference>
<dbReference type="GO" id="GO:0005675">
    <property type="term" value="C:transcription factor TFIIH holo complex"/>
    <property type="evidence" value="ECO:0007669"/>
    <property type="project" value="TreeGrafter"/>
</dbReference>
<reference evidence="3 4" key="1">
    <citation type="journal article" date="2012" name="Nat. Biotechnol.">
        <title>Draft genome sequence of pigeonpea (Cajanus cajan), an orphan legume crop of resource-poor farmers.</title>
        <authorList>
            <person name="Varshney R.K."/>
            <person name="Chen W."/>
            <person name="Li Y."/>
            <person name="Bharti A.K."/>
            <person name="Saxena R.K."/>
            <person name="Schlueter J.A."/>
            <person name="Donoghue M.T."/>
            <person name="Azam S."/>
            <person name="Fan G."/>
            <person name="Whaley A.M."/>
            <person name="Farmer A.D."/>
            <person name="Sheridan J."/>
            <person name="Iwata A."/>
            <person name="Tuteja R."/>
            <person name="Penmetsa R.V."/>
            <person name="Wu W."/>
            <person name="Upadhyaya H.D."/>
            <person name="Yang S.P."/>
            <person name="Shah T."/>
            <person name="Saxena K.B."/>
            <person name="Michael T."/>
            <person name="McCombie W.R."/>
            <person name="Yang B."/>
            <person name="Zhang G."/>
            <person name="Yang H."/>
            <person name="Wang J."/>
            <person name="Spillane C."/>
            <person name="Cook D.R."/>
            <person name="May G.D."/>
            <person name="Xu X."/>
            <person name="Jackson S.A."/>
        </authorList>
    </citation>
    <scope>NUCLEOTIDE SEQUENCE [LARGE SCALE GENOMIC DNA]</scope>
    <source>
        <strain evidence="4">cv. Asha</strain>
    </source>
</reference>
<dbReference type="EMBL" id="CM003612">
    <property type="protein sequence ID" value="KYP58909.1"/>
    <property type="molecule type" value="Genomic_DNA"/>
</dbReference>
<dbReference type="AlphaFoldDB" id="A0A151SVU1"/>
<keyword evidence="3" id="KW-0808">Transferase</keyword>
<dbReference type="Pfam" id="PF06391">
    <property type="entry name" value="MAT1"/>
    <property type="match status" value="1"/>
</dbReference>